<dbReference type="HOGENOM" id="CLU_012062_16_6_5"/>
<dbReference type="PANTHER" id="PTHR45625">
    <property type="entry name" value="PEPTIDYL-PROLYL CIS-TRANS ISOMERASE-RELATED"/>
    <property type="match status" value="1"/>
</dbReference>
<dbReference type="AlphaFoldDB" id="A7HXM6"/>
<dbReference type="KEGG" id="pla:Plav_3052"/>
<dbReference type="GO" id="GO:0006457">
    <property type="term" value="P:protein folding"/>
    <property type="evidence" value="ECO:0007669"/>
    <property type="project" value="InterPro"/>
</dbReference>
<dbReference type="InterPro" id="IPR020892">
    <property type="entry name" value="Cyclophilin-type_PPIase_CS"/>
</dbReference>
<dbReference type="CDD" id="cd00317">
    <property type="entry name" value="cyclophilin"/>
    <property type="match status" value="1"/>
</dbReference>
<evidence type="ECO:0000313" key="7">
    <source>
        <dbReference type="EMBL" id="ABS64659.1"/>
    </source>
</evidence>
<dbReference type="OrthoDB" id="9807797at2"/>
<dbReference type="InterPro" id="IPR044666">
    <property type="entry name" value="Cyclophilin_A-like"/>
</dbReference>
<dbReference type="EC" id="5.2.1.8" evidence="5"/>
<gene>
    <name evidence="7" type="ordered locus">Plav_3052</name>
</gene>
<dbReference type="RefSeq" id="WP_012111980.1">
    <property type="nucleotide sequence ID" value="NC_009719.1"/>
</dbReference>
<evidence type="ECO:0000256" key="3">
    <source>
        <dbReference type="ARBA" id="ARBA00023110"/>
    </source>
</evidence>
<organism evidence="7 8">
    <name type="scientific">Parvibaculum lavamentivorans (strain DS-1 / DSM 13023 / NCIMB 13966)</name>
    <dbReference type="NCBI Taxonomy" id="402881"/>
    <lineage>
        <taxon>Bacteria</taxon>
        <taxon>Pseudomonadati</taxon>
        <taxon>Pseudomonadota</taxon>
        <taxon>Alphaproteobacteria</taxon>
        <taxon>Hyphomicrobiales</taxon>
        <taxon>Parvibaculaceae</taxon>
        <taxon>Parvibaculum</taxon>
    </lineage>
</organism>
<keyword evidence="8" id="KW-1185">Reference proteome</keyword>
<dbReference type="PIRSF" id="PIRSF001467">
    <property type="entry name" value="Peptidylpro_ismrse"/>
    <property type="match status" value="1"/>
</dbReference>
<dbReference type="InterPro" id="IPR024936">
    <property type="entry name" value="Cyclophilin-type_PPIase"/>
</dbReference>
<evidence type="ECO:0000256" key="1">
    <source>
        <dbReference type="ARBA" id="ARBA00002388"/>
    </source>
</evidence>
<dbReference type="PROSITE" id="PS50072">
    <property type="entry name" value="CSA_PPIASE_2"/>
    <property type="match status" value="1"/>
</dbReference>
<dbReference type="Pfam" id="PF00160">
    <property type="entry name" value="Pro_isomerase"/>
    <property type="match status" value="1"/>
</dbReference>
<proteinExistence type="inferred from homology"/>
<protein>
    <recommendedName>
        <fullName evidence="5">Peptidyl-prolyl cis-trans isomerase</fullName>
        <shortName evidence="5">PPIase</shortName>
        <ecNumber evidence="5">5.2.1.8</ecNumber>
    </recommendedName>
</protein>
<evidence type="ECO:0000313" key="8">
    <source>
        <dbReference type="Proteomes" id="UP000006377"/>
    </source>
</evidence>
<dbReference type="PRINTS" id="PR00153">
    <property type="entry name" value="CSAPPISMRASE"/>
</dbReference>
<comment type="catalytic activity">
    <reaction evidence="5">
        <text>[protein]-peptidylproline (omega=180) = [protein]-peptidylproline (omega=0)</text>
        <dbReference type="Rhea" id="RHEA:16237"/>
        <dbReference type="Rhea" id="RHEA-COMP:10747"/>
        <dbReference type="Rhea" id="RHEA-COMP:10748"/>
        <dbReference type="ChEBI" id="CHEBI:83833"/>
        <dbReference type="ChEBI" id="CHEBI:83834"/>
        <dbReference type="EC" id="5.2.1.8"/>
    </reaction>
</comment>
<sequence>MTDIKDPENTLVMEIPHGEVIIEMRPDLAPKHVARIKELAREGFYNGVAFHRVIDGFMAQGGDPTGTGSGGSGKKIPAEFSKEPHVRGICSMARTQDPNSADCQFFICFGDTRFLDNQYTVWGKVVSGMDAVDKLKRGEPVRDPDRIVSMRVAADAA</sequence>
<dbReference type="EMBL" id="CP000774">
    <property type="protein sequence ID" value="ABS64659.1"/>
    <property type="molecule type" value="Genomic_DNA"/>
</dbReference>
<keyword evidence="4 5" id="KW-0413">Isomerase</keyword>
<dbReference type="Gene3D" id="2.40.100.10">
    <property type="entry name" value="Cyclophilin-like"/>
    <property type="match status" value="1"/>
</dbReference>
<comment type="similarity">
    <text evidence="2 5">Belongs to the cyclophilin-type PPIase family.</text>
</comment>
<comment type="function">
    <text evidence="1 5">PPIases accelerate the folding of proteins. It catalyzes the cis-trans isomerization of proline imidic peptide bonds in oligopeptides.</text>
</comment>
<keyword evidence="3 5" id="KW-0697">Rotamase</keyword>
<dbReference type="GO" id="GO:0003755">
    <property type="term" value="F:peptidyl-prolyl cis-trans isomerase activity"/>
    <property type="evidence" value="ECO:0007669"/>
    <property type="project" value="UniProtKB-UniRule"/>
</dbReference>
<dbReference type="PANTHER" id="PTHR45625:SF4">
    <property type="entry name" value="PEPTIDYLPROLYL ISOMERASE DOMAIN AND WD REPEAT-CONTAINING PROTEIN 1"/>
    <property type="match status" value="1"/>
</dbReference>
<feature type="domain" description="PPIase cyclophilin-type" evidence="6">
    <location>
        <begin position="16"/>
        <end position="157"/>
    </location>
</feature>
<dbReference type="InterPro" id="IPR029000">
    <property type="entry name" value="Cyclophilin-like_dom_sf"/>
</dbReference>
<dbReference type="InterPro" id="IPR002130">
    <property type="entry name" value="Cyclophilin-type_PPIase_dom"/>
</dbReference>
<evidence type="ECO:0000256" key="5">
    <source>
        <dbReference type="RuleBase" id="RU363019"/>
    </source>
</evidence>
<dbReference type="Proteomes" id="UP000006377">
    <property type="component" value="Chromosome"/>
</dbReference>
<evidence type="ECO:0000256" key="2">
    <source>
        <dbReference type="ARBA" id="ARBA00007365"/>
    </source>
</evidence>
<reference evidence="7 8" key="1">
    <citation type="journal article" date="2011" name="Stand. Genomic Sci.">
        <title>Complete genome sequence of Parvibaculum lavamentivorans type strain (DS-1(T)).</title>
        <authorList>
            <person name="Schleheck D."/>
            <person name="Weiss M."/>
            <person name="Pitluck S."/>
            <person name="Bruce D."/>
            <person name="Land M.L."/>
            <person name="Han S."/>
            <person name="Saunders E."/>
            <person name="Tapia R."/>
            <person name="Detter C."/>
            <person name="Brettin T."/>
            <person name="Han J."/>
            <person name="Woyke T."/>
            <person name="Goodwin L."/>
            <person name="Pennacchio L."/>
            <person name="Nolan M."/>
            <person name="Cook A.M."/>
            <person name="Kjelleberg S."/>
            <person name="Thomas T."/>
        </authorList>
    </citation>
    <scope>NUCLEOTIDE SEQUENCE [LARGE SCALE GENOMIC DNA]</scope>
    <source>
        <strain evidence="8">DS-1 / DSM 13023 / NCIMB 13966</strain>
    </source>
</reference>
<evidence type="ECO:0000259" key="6">
    <source>
        <dbReference type="PROSITE" id="PS50072"/>
    </source>
</evidence>
<name>A7HXM6_PARL1</name>
<dbReference type="eggNOG" id="COG0652">
    <property type="taxonomic scope" value="Bacteria"/>
</dbReference>
<accession>A7HXM6</accession>
<dbReference type="STRING" id="402881.Plav_3052"/>
<dbReference type="PROSITE" id="PS00170">
    <property type="entry name" value="CSA_PPIASE_1"/>
    <property type="match status" value="1"/>
</dbReference>
<dbReference type="SUPFAM" id="SSF50891">
    <property type="entry name" value="Cyclophilin-like"/>
    <property type="match status" value="1"/>
</dbReference>
<evidence type="ECO:0000256" key="4">
    <source>
        <dbReference type="ARBA" id="ARBA00023235"/>
    </source>
</evidence>